<feature type="compositionally biased region" description="Basic and acidic residues" evidence="3">
    <location>
        <begin position="19"/>
        <end position="30"/>
    </location>
</feature>
<dbReference type="HOGENOM" id="CLU_101442_0_0_1"/>
<reference evidence="5 6" key="1">
    <citation type="submission" date="2014-04" db="EMBL/GenBank/DDBJ databases">
        <title>Evolutionary Origins and Diversification of the Mycorrhizal Mutualists.</title>
        <authorList>
            <consortium name="DOE Joint Genome Institute"/>
            <consortium name="Mycorrhizal Genomics Consortium"/>
            <person name="Kohler A."/>
            <person name="Kuo A."/>
            <person name="Nagy L.G."/>
            <person name="Floudas D."/>
            <person name="Copeland A."/>
            <person name="Barry K.W."/>
            <person name="Cichocki N."/>
            <person name="Veneault-Fourrey C."/>
            <person name="LaButti K."/>
            <person name="Lindquist E.A."/>
            <person name="Lipzen A."/>
            <person name="Lundell T."/>
            <person name="Morin E."/>
            <person name="Murat C."/>
            <person name="Riley R."/>
            <person name="Ohm R."/>
            <person name="Sun H."/>
            <person name="Tunlid A."/>
            <person name="Henrissat B."/>
            <person name="Grigoriev I.V."/>
            <person name="Hibbett D.S."/>
            <person name="Martin F."/>
        </authorList>
    </citation>
    <scope>NUCLEOTIDE SEQUENCE [LARGE SCALE GENOMIC DNA]</scope>
    <source>
        <strain evidence="5 6">FD-317 M1</strain>
    </source>
</reference>
<evidence type="ECO:0000256" key="1">
    <source>
        <dbReference type="ARBA" id="ARBA00022450"/>
    </source>
</evidence>
<evidence type="ECO:0000259" key="4">
    <source>
        <dbReference type="Pfam" id="PF07993"/>
    </source>
</evidence>
<dbReference type="SUPFAM" id="SSF51735">
    <property type="entry name" value="NAD(P)-binding Rossmann-fold domains"/>
    <property type="match status" value="1"/>
</dbReference>
<dbReference type="Gene3D" id="3.40.50.720">
    <property type="entry name" value="NAD(P)-binding Rossmann-like Domain"/>
    <property type="match status" value="1"/>
</dbReference>
<proteinExistence type="predicted"/>
<feature type="domain" description="Thioester reductase (TE)" evidence="4">
    <location>
        <begin position="36"/>
        <end position="119"/>
    </location>
</feature>
<dbReference type="Pfam" id="PF07993">
    <property type="entry name" value="NAD_binding_4"/>
    <property type="match status" value="1"/>
</dbReference>
<feature type="region of interest" description="Disordered" evidence="3">
    <location>
        <begin position="1"/>
        <end position="30"/>
    </location>
</feature>
<accession>A0A0D0CY03</accession>
<dbReference type="InterPro" id="IPR051414">
    <property type="entry name" value="Adenylate-forming_Reductase"/>
</dbReference>
<organism evidence="5 6">
    <name type="scientific">Collybiopsis luxurians FD-317 M1</name>
    <dbReference type="NCBI Taxonomy" id="944289"/>
    <lineage>
        <taxon>Eukaryota</taxon>
        <taxon>Fungi</taxon>
        <taxon>Dikarya</taxon>
        <taxon>Basidiomycota</taxon>
        <taxon>Agaricomycotina</taxon>
        <taxon>Agaricomycetes</taxon>
        <taxon>Agaricomycetidae</taxon>
        <taxon>Agaricales</taxon>
        <taxon>Marasmiineae</taxon>
        <taxon>Omphalotaceae</taxon>
        <taxon>Collybiopsis</taxon>
        <taxon>Collybiopsis luxurians</taxon>
    </lineage>
</organism>
<dbReference type="AlphaFoldDB" id="A0A0D0CY03"/>
<keyword evidence="6" id="KW-1185">Reference proteome</keyword>
<dbReference type="PANTHER" id="PTHR43439:SF2">
    <property type="entry name" value="ENZYME, PUTATIVE (JCVI)-RELATED"/>
    <property type="match status" value="1"/>
</dbReference>
<dbReference type="OrthoDB" id="3026508at2759"/>
<evidence type="ECO:0000313" key="5">
    <source>
        <dbReference type="EMBL" id="KIK61193.1"/>
    </source>
</evidence>
<dbReference type="Proteomes" id="UP000053593">
    <property type="component" value="Unassembled WGS sequence"/>
</dbReference>
<dbReference type="InterPro" id="IPR013120">
    <property type="entry name" value="FAR_NAD-bd"/>
</dbReference>
<dbReference type="InterPro" id="IPR036291">
    <property type="entry name" value="NAD(P)-bd_dom_sf"/>
</dbReference>
<dbReference type="EMBL" id="KN834772">
    <property type="protein sequence ID" value="KIK61193.1"/>
    <property type="molecule type" value="Genomic_DNA"/>
</dbReference>
<evidence type="ECO:0000256" key="3">
    <source>
        <dbReference type="SAM" id="MobiDB-lite"/>
    </source>
</evidence>
<keyword evidence="2" id="KW-0597">Phosphoprotein</keyword>
<protein>
    <recommendedName>
        <fullName evidence="4">Thioester reductase (TE) domain-containing protein</fullName>
    </recommendedName>
</protein>
<evidence type="ECO:0000313" key="6">
    <source>
        <dbReference type="Proteomes" id="UP000053593"/>
    </source>
</evidence>
<evidence type="ECO:0000256" key="2">
    <source>
        <dbReference type="ARBA" id="ARBA00022553"/>
    </source>
</evidence>
<sequence length="239" mass="26159">MHPMVETASARCEGGGVSLRDHSTASPVREERFSDPAVAIGSGYAESKWVAEQLFYQAATGCGLRNTVVRVGQLCGDTKTGGWGQQEWVPAIVSLSQSVKSVPSRDQHVSWVNVDIAAATLVDIAKSKTEEPVLHLMARSPVSWDTVFRPIAKRLGNLPLVSYEKWLESLETLTSKGETTIKPSAAALLPFFRHAQFGNQIKYDVSKTCQVSTTMAQMEPLSAEDVVKSVDYWEKIGFL</sequence>
<gene>
    <name evidence="5" type="ORF">GYMLUDRAFT_43266</name>
</gene>
<keyword evidence="1" id="KW-0596">Phosphopantetheine</keyword>
<name>A0A0D0CY03_9AGAR</name>
<dbReference type="PANTHER" id="PTHR43439">
    <property type="entry name" value="PHENYLACETATE-COENZYME A LIGASE"/>
    <property type="match status" value="1"/>
</dbReference>